<dbReference type="Pfam" id="PF10300">
    <property type="entry name" value="Iml2-TPR_39"/>
    <property type="match status" value="1"/>
</dbReference>
<gene>
    <name evidence="7" type="primary">IML2</name>
    <name evidence="7" type="ORF">E8E13_006495</name>
</gene>
<evidence type="ECO:0000256" key="2">
    <source>
        <dbReference type="ARBA" id="ARBA00018424"/>
    </source>
</evidence>
<comment type="caution">
    <text evidence="7">The sequence shown here is derived from an EMBL/GenBank/DDBJ whole genome shotgun (WGS) entry which is preliminary data.</text>
</comment>
<dbReference type="SUPFAM" id="SSF52540">
    <property type="entry name" value="P-loop containing nucleoside triphosphate hydrolases"/>
    <property type="match status" value="1"/>
</dbReference>
<dbReference type="EMBL" id="SWKU01000015">
    <property type="protein sequence ID" value="KAF3000188.1"/>
    <property type="molecule type" value="Genomic_DNA"/>
</dbReference>
<dbReference type="PANTHER" id="PTHR31859:SF1">
    <property type="entry name" value="TETRATRICOPEPTIDE REPEAT PROTEIN 39C"/>
    <property type="match status" value="1"/>
</dbReference>
<feature type="compositionally biased region" description="Polar residues" evidence="5">
    <location>
        <begin position="200"/>
        <end position="224"/>
    </location>
</feature>
<feature type="transmembrane region" description="Helical" evidence="6">
    <location>
        <begin position="330"/>
        <end position="360"/>
    </location>
</feature>
<feature type="compositionally biased region" description="Low complexity" evidence="5">
    <location>
        <begin position="170"/>
        <end position="183"/>
    </location>
</feature>
<dbReference type="InterPro" id="IPR027417">
    <property type="entry name" value="P-loop_NTPase"/>
</dbReference>
<evidence type="ECO:0000256" key="6">
    <source>
        <dbReference type="SAM" id="Phobius"/>
    </source>
</evidence>
<proteinExistence type="predicted"/>
<evidence type="ECO:0000256" key="5">
    <source>
        <dbReference type="SAM" id="MobiDB-lite"/>
    </source>
</evidence>
<dbReference type="InterPro" id="IPR019412">
    <property type="entry name" value="IML2/TPR_39"/>
</dbReference>
<dbReference type="SUPFAM" id="SSF48452">
    <property type="entry name" value="TPR-like"/>
    <property type="match status" value="1"/>
</dbReference>
<evidence type="ECO:0000256" key="4">
    <source>
        <dbReference type="ARBA" id="ARBA00043897"/>
    </source>
</evidence>
<keyword evidence="6" id="KW-0812">Transmembrane</keyword>
<dbReference type="GO" id="GO:0005829">
    <property type="term" value="C:cytosol"/>
    <property type="evidence" value="ECO:0007669"/>
    <property type="project" value="TreeGrafter"/>
</dbReference>
<sequence length="1416" mass="158407">MVLGWLGGKGKAPAHARSLNAIDELAQIQDAMSAVTHIMADDIDSAEEHLRKGHSPFHQLGVGVCMFMRATLGFEQDVMREANDMLYAAENGAYESQRRVAKDANAFRSNIYPQGTEYAVCQAEAQLMSAVVGVLNESLTEALKSFYKLRKAYITLESIMEAERAFLRNKSTSSLNSSGTSSKPASIRSTSGGPLKKTLSKTPSLRKSAHSSAASLKQPETQTAPVVVSKKSGDSEDEFDFVDAEQERGAQTPLEYTGHLNVPVEGGSVALDNKQKEVDVNASSAPGLPTGDPQGTSVPDAIADFERLVLRDDNGQASVSEFTDHPIDEFIISGASFCFGILLVIVSMVPPAFASVLKVIGFKGDKDRGIRMLWQATKFNNIHGAMAGVVLMGYFNGFVGFCDIIPQTGEGAYPERRCKALMAEMRRRYPKSHLWLLEEARMMSREKQLEASVKYLEDIGESPFKQLEALSWFERSLDLMYMHDYVKTSVAFQTCITLNNWSHGLYHYICGASYVELYRRAKQTDPKTAQAYADKANEYFKQVIPNIGKKKFMGRQLPFDTFVNRKISRWEARAKEWNCDFIDAIGVSPIEEMIYFWNGYKRMRPEHLQHSLENLAWSESPANPHWAKEDLNERAILSTLRAVTLRTLGQTSEAKEILQKEVITHDAAAFAGTLKDDWMPPVARYEMAACAWQEADVDGNPQAHPDELNQCKTWLEAAGSWGGYVLDARIGMKITTGKGTLRSLQVWLEYVRAAQGLSQRNFSPRREHVLQTVYSDFGLVSQTSKDFIASEQCTPRTIAAHSLLAVHHHLSKIAHFTAKNPDVHRQYEPCYAFLRFISKNSRTGRCLAPSVRVKAELAREAFVQETSWDATTTLPAASGGGPPLEPPSDVETPPGTPGPDSSLHQQQSPRPTGILLRAMLLSDRDEEMVKTRPFQCTFHEFEEWVIQEFELDNLGLQLCGIFVCYEQEVPDDAEAEGLVIKDQSDWTRVLEQARRRQPDATSLLVMCNAEPMAGQRGSSLRTRPHFGEDKWTRFNVYKLSHEKNPTESSLLLSKVQVKVEMNIGVNKTHVSQATGQDFNYEATNLFEEYDVDYGTIVSHDYIEVQDWMTTPKEDFQNVAYAVQELKRVLDDDAETIRKLPLRRTRNAADPTGTLNGDDYKPHQITGLFWTLYMEHKLGSFIEADYCGCGKSRFMISHALLEKLFEDFRDQLGVDWKVVKYGRPDGSSTEKVSFAPEHAIYKAAKAGMAVVVCSFQQLQACKTDAAAAAARKGLFARILIDEAQKIRRCDRTKQGDVLKSFDADYRGLFTGSPVVDSDDDLDGYLASLERPEWSEDYDGNPLRDRDGRPTRYSLFRARRMEGASLNPAPPTGEDDAWHSDCESVTGLDNDAIEENLGTGWRCGHFPALLEANDPIQV</sequence>
<feature type="region of interest" description="Disordered" evidence="5">
    <location>
        <begin position="170"/>
        <end position="238"/>
    </location>
</feature>
<dbReference type="PANTHER" id="PTHR31859">
    <property type="entry name" value="TETRATRICOPEPTIDE REPEAT PROTEIN 39 FAMILY MEMBER"/>
    <property type="match status" value="1"/>
</dbReference>
<dbReference type="GO" id="GO:0005634">
    <property type="term" value="C:nucleus"/>
    <property type="evidence" value="ECO:0007669"/>
    <property type="project" value="TreeGrafter"/>
</dbReference>
<feature type="transmembrane region" description="Helical" evidence="6">
    <location>
        <begin position="381"/>
        <end position="401"/>
    </location>
</feature>
<dbReference type="InterPro" id="IPR011990">
    <property type="entry name" value="TPR-like_helical_dom_sf"/>
</dbReference>
<dbReference type="InterPro" id="IPR038718">
    <property type="entry name" value="SNF2-like_sf"/>
</dbReference>
<organism evidence="7 8">
    <name type="scientific">Curvularia kusanoi</name>
    <name type="common">Cochliobolus kusanoi</name>
    <dbReference type="NCBI Taxonomy" id="90978"/>
    <lineage>
        <taxon>Eukaryota</taxon>
        <taxon>Fungi</taxon>
        <taxon>Dikarya</taxon>
        <taxon>Ascomycota</taxon>
        <taxon>Pezizomycotina</taxon>
        <taxon>Dothideomycetes</taxon>
        <taxon>Pleosporomycetidae</taxon>
        <taxon>Pleosporales</taxon>
        <taxon>Pleosporineae</taxon>
        <taxon>Pleosporaceae</taxon>
        <taxon>Curvularia</taxon>
    </lineage>
</organism>
<protein>
    <recommendedName>
        <fullName evidence="2">Inclusion body clearance protein IML2</fullName>
    </recommendedName>
    <alternativeName>
        <fullName evidence="3">Inclusion body clearance protein iml2</fullName>
    </alternativeName>
</protein>
<keyword evidence="8" id="KW-1185">Reference proteome</keyword>
<keyword evidence="6" id="KW-0472">Membrane</keyword>
<evidence type="ECO:0000256" key="3">
    <source>
        <dbReference type="ARBA" id="ARBA00019539"/>
    </source>
</evidence>
<evidence type="ECO:0000256" key="1">
    <source>
        <dbReference type="ARBA" id="ARBA00011408"/>
    </source>
</evidence>
<reference evidence="7" key="1">
    <citation type="submission" date="2019-04" db="EMBL/GenBank/DDBJ databases">
        <title>Sequencing of skin fungus with MAO and IRED activity.</title>
        <authorList>
            <person name="Marsaioli A.J."/>
            <person name="Bonatto J.M.C."/>
            <person name="Reis Junior O."/>
        </authorList>
    </citation>
    <scope>NUCLEOTIDE SEQUENCE</scope>
    <source>
        <strain evidence="7">30M1</strain>
    </source>
</reference>
<evidence type="ECO:0000313" key="7">
    <source>
        <dbReference type="EMBL" id="KAF3000188.1"/>
    </source>
</evidence>
<dbReference type="Gene3D" id="3.40.50.10810">
    <property type="entry name" value="Tandem AAA-ATPase domain"/>
    <property type="match status" value="1"/>
</dbReference>
<feature type="region of interest" description="Disordered" evidence="5">
    <location>
        <begin position="871"/>
        <end position="909"/>
    </location>
</feature>
<name>A0A9P4WAU2_CURKU</name>
<dbReference type="OrthoDB" id="2154985at2759"/>
<evidence type="ECO:0000313" key="8">
    <source>
        <dbReference type="Proteomes" id="UP000801428"/>
    </source>
</evidence>
<dbReference type="Proteomes" id="UP000801428">
    <property type="component" value="Unassembled WGS sequence"/>
</dbReference>
<comment type="subunit">
    <text evidence="1">Interacts with lipid droplet proteins.</text>
</comment>
<keyword evidence="6" id="KW-1133">Transmembrane helix</keyword>
<comment type="function">
    <text evidence="4">Inclusion body (IB) resident protein that interacts strongly with lipid droplet (LD) proteins. Involved in LD-mediated IB clearing after protein folding stress, probably by enabling access to the IBs of an LD-stored soluble sterol derivative that acts as a chaperone in inclusion clearing.</text>
</comment>
<dbReference type="GO" id="GO:0005741">
    <property type="term" value="C:mitochondrial outer membrane"/>
    <property type="evidence" value="ECO:0007669"/>
    <property type="project" value="TreeGrafter"/>
</dbReference>
<accession>A0A9P4WAU2</accession>